<sequence length="97" mass="11368">MEETKGELEAALLQAKNECIAIQQQIWDHDKHELRQGEDLYVKRFLYAVTVARKTRYYNGYRPSDVPRSKSLTRIFMEQRYHRSVCSSVVVSVDSVT</sequence>
<evidence type="ECO:0000313" key="2">
    <source>
        <dbReference type="Proteomes" id="UP000053676"/>
    </source>
</evidence>
<organism evidence="1 2">
    <name type="scientific">Necator americanus</name>
    <name type="common">Human hookworm</name>
    <dbReference type="NCBI Taxonomy" id="51031"/>
    <lineage>
        <taxon>Eukaryota</taxon>
        <taxon>Metazoa</taxon>
        <taxon>Ecdysozoa</taxon>
        <taxon>Nematoda</taxon>
        <taxon>Chromadorea</taxon>
        <taxon>Rhabditida</taxon>
        <taxon>Rhabditina</taxon>
        <taxon>Rhabditomorpha</taxon>
        <taxon>Strongyloidea</taxon>
        <taxon>Ancylostomatidae</taxon>
        <taxon>Bunostominae</taxon>
        <taxon>Necator</taxon>
    </lineage>
</organism>
<accession>W2TCG8</accession>
<dbReference type="OrthoDB" id="5865088at2759"/>
<dbReference type="KEGG" id="nai:NECAME_09778"/>
<dbReference type="OMA" id="KTRYYNG"/>
<gene>
    <name evidence="1" type="ORF">NECAME_09778</name>
</gene>
<dbReference type="AlphaFoldDB" id="W2TCG8"/>
<evidence type="ECO:0000313" key="1">
    <source>
        <dbReference type="EMBL" id="ETN79538.1"/>
    </source>
</evidence>
<proteinExistence type="predicted"/>
<dbReference type="EMBL" id="KI659457">
    <property type="protein sequence ID" value="ETN79538.1"/>
    <property type="molecule type" value="Genomic_DNA"/>
</dbReference>
<dbReference type="Proteomes" id="UP000053676">
    <property type="component" value="Unassembled WGS sequence"/>
</dbReference>
<keyword evidence="2" id="KW-1185">Reference proteome</keyword>
<name>W2TCG8_NECAM</name>
<reference evidence="2" key="1">
    <citation type="journal article" date="2014" name="Nat. Genet.">
        <title>Genome of the human hookworm Necator americanus.</title>
        <authorList>
            <person name="Tang Y.T."/>
            <person name="Gao X."/>
            <person name="Rosa B.A."/>
            <person name="Abubucker S."/>
            <person name="Hallsworth-Pepin K."/>
            <person name="Martin J."/>
            <person name="Tyagi R."/>
            <person name="Heizer E."/>
            <person name="Zhang X."/>
            <person name="Bhonagiri-Palsikar V."/>
            <person name="Minx P."/>
            <person name="Warren W.C."/>
            <person name="Wang Q."/>
            <person name="Zhan B."/>
            <person name="Hotez P.J."/>
            <person name="Sternberg P.W."/>
            <person name="Dougall A."/>
            <person name="Gaze S.T."/>
            <person name="Mulvenna J."/>
            <person name="Sotillo J."/>
            <person name="Ranganathan S."/>
            <person name="Rabelo E.M."/>
            <person name="Wilson R.K."/>
            <person name="Felgner P.L."/>
            <person name="Bethony J."/>
            <person name="Hawdon J.M."/>
            <person name="Gasser R.B."/>
            <person name="Loukas A."/>
            <person name="Mitreva M."/>
        </authorList>
    </citation>
    <scope>NUCLEOTIDE SEQUENCE [LARGE SCALE GENOMIC DNA]</scope>
</reference>
<protein>
    <submittedName>
        <fullName evidence="1">Uncharacterized protein</fullName>
    </submittedName>
</protein>
<dbReference type="STRING" id="51031.W2TCG8"/>